<dbReference type="Proteomes" id="UP001243623">
    <property type="component" value="Chromosome"/>
</dbReference>
<name>A0A9Y2AI34_9FIRM</name>
<sequence>MKRLFIMLAMTLTIMVVMPQQTSVVEAKCPLIPDSGTIEVLATNRIYKVGEAFQTENIGIFVYGDRGRYKYYGHKQLRYWANGVPISDGYRFKEPGKKNITVKYKDKQANYEIQVFPADFKSNIRECYVSSGNLNRTYRQNLDKFNPADIVVHCVFTDGTSRNFRSSDLEFFANGNRITKGYRFKEAGQKKFVIRLGNSDIEQTLTVTPTFNKSVLRYELISRPEQSIYEVGESFHTCEYTVRCYFQDGTVKDYSGDQLDITANGVQMYENYAFTTPGEKKVVIALGDFKERSTIAVVR</sequence>
<reference evidence="2" key="1">
    <citation type="submission" date="2023-03" db="EMBL/GenBank/DDBJ databases">
        <title>Selenobaculum gbiensis gen. nov. sp. nov., a new bacterium isolated from the gut microbiota of IBD patient.</title>
        <authorList>
            <person name="Yeo S."/>
            <person name="Park H."/>
            <person name="Huh C.S."/>
        </authorList>
    </citation>
    <scope>NUCLEOTIDE SEQUENCE</scope>
    <source>
        <strain evidence="2">ICN-92133</strain>
    </source>
</reference>
<feature type="signal peptide" evidence="1">
    <location>
        <begin position="1"/>
        <end position="19"/>
    </location>
</feature>
<gene>
    <name evidence="2" type="ORF">P3F81_11605</name>
</gene>
<evidence type="ECO:0000313" key="2">
    <source>
        <dbReference type="EMBL" id="WIW70514.1"/>
    </source>
</evidence>
<proteinExistence type="predicted"/>
<dbReference type="KEGG" id="sgbi:P3F81_11605"/>
<protein>
    <submittedName>
        <fullName evidence="2">Uncharacterized protein</fullName>
    </submittedName>
</protein>
<dbReference type="RefSeq" id="WP_309320421.1">
    <property type="nucleotide sequence ID" value="NZ_CP120678.1"/>
</dbReference>
<dbReference type="AlphaFoldDB" id="A0A9Y2AI34"/>
<dbReference type="Gene3D" id="2.60.40.3630">
    <property type="match status" value="2"/>
</dbReference>
<evidence type="ECO:0000256" key="1">
    <source>
        <dbReference type="SAM" id="SignalP"/>
    </source>
</evidence>
<accession>A0A9Y2AI34</accession>
<organism evidence="2 3">
    <name type="scientific">Selenobaculum gibii</name>
    <dbReference type="NCBI Taxonomy" id="3054208"/>
    <lineage>
        <taxon>Bacteria</taxon>
        <taxon>Bacillati</taxon>
        <taxon>Bacillota</taxon>
        <taxon>Negativicutes</taxon>
        <taxon>Selenomonadales</taxon>
        <taxon>Selenomonadaceae</taxon>
        <taxon>Selenobaculum</taxon>
    </lineage>
</organism>
<feature type="chain" id="PRO_5040858966" evidence="1">
    <location>
        <begin position="20"/>
        <end position="299"/>
    </location>
</feature>
<evidence type="ECO:0000313" key="3">
    <source>
        <dbReference type="Proteomes" id="UP001243623"/>
    </source>
</evidence>
<keyword evidence="3" id="KW-1185">Reference proteome</keyword>
<keyword evidence="1" id="KW-0732">Signal</keyword>
<dbReference type="EMBL" id="CP120678">
    <property type="protein sequence ID" value="WIW70514.1"/>
    <property type="molecule type" value="Genomic_DNA"/>
</dbReference>